<feature type="domain" description="Gp5/Type VI secretion system Vgr protein OB-fold" evidence="1">
    <location>
        <begin position="25"/>
        <end position="95"/>
    </location>
</feature>
<reference evidence="2 3" key="1">
    <citation type="submission" date="2022-12" db="EMBL/GenBank/DDBJ databases">
        <title>Microbacterium terricola strain KV-448 chromosome, complete genome.</title>
        <authorList>
            <person name="Oshima T."/>
            <person name="Moriya T."/>
            <person name="Bessho Y."/>
        </authorList>
    </citation>
    <scope>NUCLEOTIDE SEQUENCE [LARGE SCALE GENOMIC DNA]</scope>
    <source>
        <strain evidence="2 3">KV-448</strain>
    </source>
</reference>
<dbReference type="SUPFAM" id="SSF69255">
    <property type="entry name" value="gp5 N-terminal domain-like"/>
    <property type="match status" value="1"/>
</dbReference>
<name>A0ABM8E191_9MICO</name>
<organism evidence="2 3">
    <name type="scientific">Microbacterium terricola</name>
    <dbReference type="NCBI Taxonomy" id="344163"/>
    <lineage>
        <taxon>Bacteria</taxon>
        <taxon>Bacillati</taxon>
        <taxon>Actinomycetota</taxon>
        <taxon>Actinomycetes</taxon>
        <taxon>Micrococcales</taxon>
        <taxon>Microbacteriaceae</taxon>
        <taxon>Microbacterium</taxon>
    </lineage>
</organism>
<evidence type="ECO:0000259" key="1">
    <source>
        <dbReference type="Pfam" id="PF04717"/>
    </source>
</evidence>
<dbReference type="InterPro" id="IPR037026">
    <property type="entry name" value="Vgr_OB-fold_dom_sf"/>
</dbReference>
<gene>
    <name evidence="2" type="ORF">Microterr_22060</name>
</gene>
<dbReference type="Pfam" id="PF04717">
    <property type="entry name" value="Phage_base_V"/>
    <property type="match status" value="1"/>
</dbReference>
<keyword evidence="3" id="KW-1185">Reference proteome</keyword>
<dbReference type="InterPro" id="IPR006531">
    <property type="entry name" value="Gp5/Vgr_OB"/>
</dbReference>
<dbReference type="Proteomes" id="UP001317779">
    <property type="component" value="Chromosome"/>
</dbReference>
<dbReference type="Gene3D" id="2.40.50.230">
    <property type="entry name" value="Gp5 N-terminal domain"/>
    <property type="match status" value="1"/>
</dbReference>
<protein>
    <submittedName>
        <fullName evidence="2">Phage tail protein</fullName>
    </submittedName>
</protein>
<dbReference type="SUPFAM" id="SSF69349">
    <property type="entry name" value="Phage fibre proteins"/>
    <property type="match status" value="1"/>
</dbReference>
<sequence>MGLSDIFVDFSAPETDSRQVGVARAEVISVLDSLMLGRVQVSIPSLPDIEPWAPVCAPFAGEGYGLWCMPQVGDTVIVAFEHGDPALPIVIGSIWSSSGDAPIDQPLDAQYKRVLKTPGGHTLVFDDLLKKITLSHAAEHTVELAMDGITISLAGGAASLTLSAKGSAALAGKTSAEVKAPKTAVKGDLTLDVEGATTTVKADGTLRISGGLVTIN</sequence>
<proteinExistence type="predicted"/>
<evidence type="ECO:0000313" key="3">
    <source>
        <dbReference type="Proteomes" id="UP001317779"/>
    </source>
</evidence>
<dbReference type="RefSeq" id="WP_263797864.1">
    <property type="nucleotide sequence ID" value="NZ_AP027141.1"/>
</dbReference>
<dbReference type="EMBL" id="AP027141">
    <property type="protein sequence ID" value="BDV31546.1"/>
    <property type="molecule type" value="Genomic_DNA"/>
</dbReference>
<accession>A0ABM8E191</accession>
<evidence type="ECO:0000313" key="2">
    <source>
        <dbReference type="EMBL" id="BDV31546.1"/>
    </source>
</evidence>